<dbReference type="Gene3D" id="3.40.50.300">
    <property type="entry name" value="P-loop containing nucleotide triphosphate hydrolases"/>
    <property type="match status" value="1"/>
</dbReference>
<dbReference type="KEGG" id="ssl:SS1G_09946"/>
<reference evidence="11" key="1">
    <citation type="journal article" date="2017" name="Genome Biol. Evol.">
        <title>The complete genome sequence of the phytopathogenic fungus Sclerotinia sclerotiorum reveals insights into the genome architecture of broad host range pathogens.</title>
        <authorList>
            <person name="Derbyshire M."/>
            <person name="Denton-Giles M."/>
            <person name="Hegedus D."/>
            <person name="Seifbarghy S."/>
            <person name="Rollins J."/>
            <person name="van Kan J."/>
            <person name="Seidl M.F."/>
            <person name="Faino L."/>
            <person name="Mbengue M."/>
            <person name="Navaud O."/>
            <person name="Raffaele S."/>
            <person name="Hammond-Kosack K."/>
            <person name="Heard S."/>
            <person name="Oliver R."/>
        </authorList>
    </citation>
    <scope>NUCLEOTIDE SEQUENCE [LARGE SCALE GENOMIC DNA]</scope>
    <source>
        <strain evidence="11">ATCC 18683 / 1980 / Ss-1</strain>
    </source>
</reference>
<organism evidence="10 11">
    <name type="scientific">Sclerotinia sclerotiorum (strain ATCC 18683 / 1980 / Ss-1)</name>
    <name type="common">White mold</name>
    <name type="synonym">Whetzelinia sclerotiorum</name>
    <dbReference type="NCBI Taxonomy" id="665079"/>
    <lineage>
        <taxon>Eukaryota</taxon>
        <taxon>Fungi</taxon>
        <taxon>Dikarya</taxon>
        <taxon>Ascomycota</taxon>
        <taxon>Pezizomycotina</taxon>
        <taxon>Leotiomycetes</taxon>
        <taxon>Helotiales</taxon>
        <taxon>Sclerotiniaceae</taxon>
        <taxon>Sclerotinia</taxon>
    </lineage>
</organism>
<accession>A0A1D9PRZ9</accession>
<keyword evidence="5" id="KW-0547">Nucleotide-binding</keyword>
<evidence type="ECO:0000256" key="4">
    <source>
        <dbReference type="ARBA" id="ARBA00022679"/>
    </source>
</evidence>
<dbReference type="GO" id="GO:0005634">
    <property type="term" value="C:nucleus"/>
    <property type="evidence" value="ECO:0007669"/>
    <property type="project" value="UniProtKB-SubCell"/>
</dbReference>
<dbReference type="RefSeq" id="XP_001589312.1">
    <property type="nucleotide sequence ID" value="XM_001589262.1"/>
</dbReference>
<evidence type="ECO:0000256" key="5">
    <source>
        <dbReference type="ARBA" id="ARBA00022741"/>
    </source>
</evidence>
<gene>
    <name evidence="10" type="ORF">sscle_01g002750</name>
</gene>
<dbReference type="GO" id="GO:0016301">
    <property type="term" value="F:kinase activity"/>
    <property type="evidence" value="ECO:0007669"/>
    <property type="project" value="UniProtKB-KW"/>
</dbReference>
<comment type="subcellular location">
    <subcellularLocation>
        <location evidence="2">Cytoplasm</location>
    </subcellularLocation>
    <subcellularLocation>
        <location evidence="1">Nucleus</location>
    </subcellularLocation>
</comment>
<proteinExistence type="inferred from homology"/>
<dbReference type="FunFam" id="3.40.50.300:FF:001691">
    <property type="entry name" value="Probable ATP-dependent kinase TDA10"/>
    <property type="match status" value="1"/>
</dbReference>
<evidence type="ECO:0000313" key="11">
    <source>
        <dbReference type="Proteomes" id="UP000177798"/>
    </source>
</evidence>
<evidence type="ECO:0000256" key="2">
    <source>
        <dbReference type="ARBA" id="ARBA00004496"/>
    </source>
</evidence>
<evidence type="ECO:0000256" key="3">
    <source>
        <dbReference type="ARBA" id="ARBA00022490"/>
    </source>
</evidence>
<dbReference type="OMA" id="FWRSLHP"/>
<evidence type="ECO:0000313" key="10">
    <source>
        <dbReference type="EMBL" id="APA05505.1"/>
    </source>
</evidence>
<dbReference type="OrthoDB" id="347435at2759"/>
<keyword evidence="3" id="KW-0963">Cytoplasm</keyword>
<comment type="similarity">
    <text evidence="9">Belongs to the GLYK kinase family.</text>
</comment>
<dbReference type="VEuPathDB" id="FungiDB:sscle_01g002750"/>
<keyword evidence="7" id="KW-0067">ATP-binding</keyword>
<name>A0A1D9PRZ9_SCLS1</name>
<evidence type="ECO:0000256" key="8">
    <source>
        <dbReference type="ARBA" id="ARBA00023242"/>
    </source>
</evidence>
<protein>
    <recommendedName>
        <fullName evidence="12">SRP54-type proteins GTP-binding domain-containing protein</fullName>
    </recommendedName>
</protein>
<dbReference type="EMBL" id="CP017814">
    <property type="protein sequence ID" value="APA05505.1"/>
    <property type="molecule type" value="Genomic_DNA"/>
</dbReference>
<evidence type="ECO:0000256" key="9">
    <source>
        <dbReference type="ARBA" id="ARBA00061312"/>
    </source>
</evidence>
<keyword evidence="8" id="KW-0539">Nucleus</keyword>
<evidence type="ECO:0000256" key="7">
    <source>
        <dbReference type="ARBA" id="ARBA00022840"/>
    </source>
</evidence>
<evidence type="ECO:0008006" key="12">
    <source>
        <dbReference type="Google" id="ProtNLM"/>
    </source>
</evidence>
<evidence type="ECO:0000256" key="6">
    <source>
        <dbReference type="ARBA" id="ARBA00022777"/>
    </source>
</evidence>
<dbReference type="AlphaFoldDB" id="A0A1D9PRZ9"/>
<dbReference type="Proteomes" id="UP000177798">
    <property type="component" value="Chromosome 1"/>
</dbReference>
<keyword evidence="4" id="KW-0808">Transferase</keyword>
<keyword evidence="6" id="KW-0418">Kinase</keyword>
<sequence length="326" mass="37152">MTTTKATKPQIIDDKTAHILPFILHHLSIHQKAHATRPFVIGLNGIQGAGKTTLVNTLYEILTRDHGLETLVLSIDDLYLTREDQEKLARENKENKLVRFRGEPGTHDIPLANALFTSLLQSPPKTTHIPIYDKSLHSGLGDRSPNYHTVNNTAQNQKPIQIIIFEGWCVGFRSLPPTTISEKHQQSLSLPANSKIYTTLRDHPLSSLHFINQKLQAYDTLTNTFNIFIHLDAQDTQYVYEWRQEQEEALRRKKGSGMTDEQVKEFVDAYYPAYELFLDVVRGGIFKGRGVEGELEGEEEGEKEWEGKQLRLVVGKDRRVVDVETI</sequence>
<dbReference type="SUPFAM" id="SSF52540">
    <property type="entry name" value="P-loop containing nucleoside triphosphate hydrolases"/>
    <property type="match status" value="1"/>
</dbReference>
<dbReference type="GO" id="GO:0005737">
    <property type="term" value="C:cytoplasm"/>
    <property type="evidence" value="ECO:0007669"/>
    <property type="project" value="UniProtKB-SubCell"/>
</dbReference>
<dbReference type="GO" id="GO:0005524">
    <property type="term" value="F:ATP binding"/>
    <property type="evidence" value="ECO:0007669"/>
    <property type="project" value="UniProtKB-KW"/>
</dbReference>
<dbReference type="InterPro" id="IPR027417">
    <property type="entry name" value="P-loop_NTPase"/>
</dbReference>
<evidence type="ECO:0000256" key="1">
    <source>
        <dbReference type="ARBA" id="ARBA00004123"/>
    </source>
</evidence>
<dbReference type="PANTHER" id="PTHR10285">
    <property type="entry name" value="URIDINE KINASE"/>
    <property type="match status" value="1"/>
</dbReference>